<proteinExistence type="predicted"/>
<dbReference type="AlphaFoldDB" id="A0A915C6N4"/>
<sequence>GKGRPIAYTMVSIPVLRLACGMEPEISRLCDMVDEYTSMTILNFLEQLHKGVQELNDLHEDVSRNSALFTKATKIDIGRKLEESRMKEASIRRNLGDAIVSYRKGQITIADINAILENPHTLSASNVHQFLDDFTGIRRKVSYLQQLKAAGVKVLLNRSDVDEFTASGRHY</sequence>
<reference evidence="2" key="1">
    <citation type="submission" date="2022-11" db="UniProtKB">
        <authorList>
            <consortium name="WormBaseParasite"/>
        </authorList>
    </citation>
    <scope>IDENTIFICATION</scope>
</reference>
<dbReference type="Proteomes" id="UP000887569">
    <property type="component" value="Unplaced"/>
</dbReference>
<evidence type="ECO:0000313" key="1">
    <source>
        <dbReference type="Proteomes" id="UP000887569"/>
    </source>
</evidence>
<dbReference type="WBParaSite" id="PgR093_g012_t01">
    <property type="protein sequence ID" value="PgR093_g012_t01"/>
    <property type="gene ID" value="PgR093_g012"/>
</dbReference>
<protein>
    <submittedName>
        <fullName evidence="2">Uncharacterized protein</fullName>
    </submittedName>
</protein>
<organism evidence="1 2">
    <name type="scientific">Parascaris univalens</name>
    <name type="common">Nematode worm</name>
    <dbReference type="NCBI Taxonomy" id="6257"/>
    <lineage>
        <taxon>Eukaryota</taxon>
        <taxon>Metazoa</taxon>
        <taxon>Ecdysozoa</taxon>
        <taxon>Nematoda</taxon>
        <taxon>Chromadorea</taxon>
        <taxon>Rhabditida</taxon>
        <taxon>Spirurina</taxon>
        <taxon>Ascaridomorpha</taxon>
        <taxon>Ascaridoidea</taxon>
        <taxon>Ascarididae</taxon>
        <taxon>Parascaris</taxon>
    </lineage>
</organism>
<evidence type="ECO:0000313" key="2">
    <source>
        <dbReference type="WBParaSite" id="PgR093_g012_t01"/>
    </source>
</evidence>
<accession>A0A915C6N4</accession>
<keyword evidence="1" id="KW-1185">Reference proteome</keyword>
<name>A0A915C6N4_PARUN</name>